<dbReference type="EMBL" id="MU001740">
    <property type="protein sequence ID" value="KAF2800944.1"/>
    <property type="molecule type" value="Genomic_DNA"/>
</dbReference>
<accession>A0A6A6XYX6</accession>
<name>A0A6A6XYX6_9PLEO</name>
<dbReference type="InterPro" id="IPR015943">
    <property type="entry name" value="WD40/YVTN_repeat-like_dom_sf"/>
</dbReference>
<dbReference type="InterPro" id="IPR018846">
    <property type="entry name" value="Beta-prop_RSE1/DDB1/CPSF1_1st"/>
</dbReference>
<feature type="domain" description="RSE1/DDB1/CPSF1 first beta-propeller" evidence="2">
    <location>
        <begin position="64"/>
        <end position="466"/>
    </location>
</feature>
<evidence type="ECO:0000313" key="3">
    <source>
        <dbReference type="EMBL" id="KAF2800944.1"/>
    </source>
</evidence>
<feature type="region of interest" description="Disordered" evidence="1">
    <location>
        <begin position="349"/>
        <end position="375"/>
    </location>
</feature>
<organism evidence="3 4">
    <name type="scientific">Melanomma pulvis-pyrius CBS 109.77</name>
    <dbReference type="NCBI Taxonomy" id="1314802"/>
    <lineage>
        <taxon>Eukaryota</taxon>
        <taxon>Fungi</taxon>
        <taxon>Dikarya</taxon>
        <taxon>Ascomycota</taxon>
        <taxon>Pezizomycotina</taxon>
        <taxon>Dothideomycetes</taxon>
        <taxon>Pleosporomycetidae</taxon>
        <taxon>Pleosporales</taxon>
        <taxon>Melanommataceae</taxon>
        <taxon>Melanomma</taxon>
    </lineage>
</organism>
<sequence length="1445" mass="160748">MEHQVQGLVYVDGDWVSRPADVYRIIARAQQQADTEMREPESKPQNTVPKLGILSRTVFASPFIKFVLSANIRHKKLNDVVFVGEDAVHLKEIQAYGHLRHAATKADFTGRILAARVFGEPRKVQVHTEYGKPWNKAAVHAERRSFTTADADAFPPEIIVLTLSSRTLMFLWAHQTKTGSVGFRQKTFRLPAGTSRHDRLGAFLAVDPKCRAVAVAASEGRFMLYKTKTMDTWREHFRMGLDVVPIEEERLIALHGRIMHMEFLSRAKSGDESHVVLLFVLAHGGKTKVTCYDWDCRFSLNTACVRAERASIDANDHNPSLLIPLSQSSDFLLVCNRHISLHKNVLSGTPKRHPSRFPDFINPSRQPGDGTSPPRWVQWDRVPRNPEFSKEAFYIAREDGMVIYSELIEATDSIETSEAGIWPYPMDKAFTTLDMDISPMALSYPDVLIAAGAASDGLLCKVGAYPTQYNLRKPFPANNTFSSVESIPNWAPIADLAVTRLLGVRSPHERERDSVFIANGRAPHGTISELRRGLNAVVDISTKEMTGMTGCTCLWVIDYGSETSHIDGKSMKQHYAVLLVTLPPESIVIRVSRTQRENGSQQGGSWSTWEEGVWSSAQVPSDDEPVQDGILRDETISACLLDERFAVQITRKEARLLQRSTLARADSVTFSDLSLDGNVNLLAAASGPRLPCLAVVFREDNSKIILQVISILEHGVFGKTIRQELDADPTCLELLDIEGAPHVFVGKADSSFVLFRIQKSGVLFPVYDDVLDRGPTTGLRMLCESAVLLHSGEVPVLVCGTRNGFLLTLFLMVTDERYTVLSTTYTRMGTTAAQVTRNATDLSAAFVACGSDLCRVRCSPKGSYTVDVDSIWFTDGDNPGYKQASVTAIDQLPFSKGVGVDKDLGGFIFAISGDSMLLSQLDYDIRWSSYDVPSTLEQQKAIPRKLITNATPTKLMYLEKLNKMVVATVEAKEERAPPAGYRIVHSAIQLLRLGDEELEIKQEEELESTNSNLVASEFTLKHYERVYSMIEWTFVNETGKVFHFIIVGTGIVEGNETGRKLFLNVNETGIRLKKESTFPQPVRCLALYDENQLVSVVGSTITFDEYDHRASRWIRRGQKELTSPGVHLTVLRPFVYVSTAHDSHICYEVISLGEHVDFKQVFTDSRQRSSAHHLVIPLHLSPNSSNISSALQPPHDSLPDASPIPSNHQVHNTNIVLLTDKTCGVTGLFHPPQRTHKSATDTLFEACLPRSITRLHRGDIRPPWRRPCADYTSPFLAPIAGIAADDIVGTATDGAVYAFSILTHAALRLLKFLQNLIEAKKLRDPELKDQVMQLRSGDLFNVLLNGREGEQDGDGIIKSRDVDPGLGERGAARARRGWVDGDVVHRYLDDGGDLTSLVGEGTEQEVVRLFEELVYDLRVEAGETNDEEGKKWVERWVGDVLMPVL</sequence>
<dbReference type="OrthoDB" id="20774at2759"/>
<reference evidence="3" key="1">
    <citation type="journal article" date="2020" name="Stud. Mycol.">
        <title>101 Dothideomycetes genomes: a test case for predicting lifestyles and emergence of pathogens.</title>
        <authorList>
            <person name="Haridas S."/>
            <person name="Albert R."/>
            <person name="Binder M."/>
            <person name="Bloem J."/>
            <person name="Labutti K."/>
            <person name="Salamov A."/>
            <person name="Andreopoulos B."/>
            <person name="Baker S."/>
            <person name="Barry K."/>
            <person name="Bills G."/>
            <person name="Bluhm B."/>
            <person name="Cannon C."/>
            <person name="Castanera R."/>
            <person name="Culley D."/>
            <person name="Daum C."/>
            <person name="Ezra D."/>
            <person name="Gonzalez J."/>
            <person name="Henrissat B."/>
            <person name="Kuo A."/>
            <person name="Liang C."/>
            <person name="Lipzen A."/>
            <person name="Lutzoni F."/>
            <person name="Magnuson J."/>
            <person name="Mondo S."/>
            <person name="Nolan M."/>
            <person name="Ohm R."/>
            <person name="Pangilinan J."/>
            <person name="Park H.-J."/>
            <person name="Ramirez L."/>
            <person name="Alfaro M."/>
            <person name="Sun H."/>
            <person name="Tritt A."/>
            <person name="Yoshinaga Y."/>
            <person name="Zwiers L.-H."/>
            <person name="Turgeon B."/>
            <person name="Goodwin S."/>
            <person name="Spatafora J."/>
            <person name="Crous P."/>
            <person name="Grigoriev I."/>
        </authorList>
    </citation>
    <scope>NUCLEOTIDE SEQUENCE</scope>
    <source>
        <strain evidence="3">CBS 109.77</strain>
    </source>
</reference>
<proteinExistence type="predicted"/>
<gene>
    <name evidence="3" type="ORF">K505DRAFT_227601</name>
</gene>
<protein>
    <recommendedName>
        <fullName evidence="2">RSE1/DDB1/CPSF1 first beta-propeller domain-containing protein</fullName>
    </recommendedName>
</protein>
<evidence type="ECO:0000256" key="1">
    <source>
        <dbReference type="SAM" id="MobiDB-lite"/>
    </source>
</evidence>
<dbReference type="Proteomes" id="UP000799757">
    <property type="component" value="Unassembled WGS sequence"/>
</dbReference>
<dbReference type="InterPro" id="IPR050358">
    <property type="entry name" value="RSE1/DDB1/CFT1"/>
</dbReference>
<dbReference type="Gene3D" id="2.130.10.10">
    <property type="entry name" value="YVTN repeat-like/Quinoprotein amine dehydrogenase"/>
    <property type="match status" value="3"/>
</dbReference>
<dbReference type="PANTHER" id="PTHR10644">
    <property type="entry name" value="DNA REPAIR/RNA PROCESSING CPSF FAMILY"/>
    <property type="match status" value="1"/>
</dbReference>
<evidence type="ECO:0000259" key="2">
    <source>
        <dbReference type="Pfam" id="PF10433"/>
    </source>
</evidence>
<evidence type="ECO:0000313" key="4">
    <source>
        <dbReference type="Proteomes" id="UP000799757"/>
    </source>
</evidence>
<feature type="region of interest" description="Disordered" evidence="1">
    <location>
        <begin position="1186"/>
        <end position="1205"/>
    </location>
</feature>
<dbReference type="Pfam" id="PF10433">
    <property type="entry name" value="Beta-prop_RSE1_1st"/>
    <property type="match status" value="1"/>
</dbReference>
<keyword evidence="4" id="KW-1185">Reference proteome</keyword>